<evidence type="ECO:0000256" key="3">
    <source>
        <dbReference type="ARBA" id="ARBA00022989"/>
    </source>
</evidence>
<evidence type="ECO:0000256" key="4">
    <source>
        <dbReference type="ARBA" id="ARBA00023136"/>
    </source>
</evidence>
<name>A0A4U9V5J0_9SPHI</name>
<dbReference type="AlphaFoldDB" id="A0A4U9V5J0"/>
<dbReference type="Pfam" id="PF25917">
    <property type="entry name" value="BSH_RND"/>
    <property type="match status" value="1"/>
</dbReference>
<protein>
    <submittedName>
        <fullName evidence="8">Inner membrane protein yiaV</fullName>
    </submittedName>
</protein>
<dbReference type="EMBL" id="LR590484">
    <property type="protein sequence ID" value="VTR37821.1"/>
    <property type="molecule type" value="Genomic_DNA"/>
</dbReference>
<dbReference type="GO" id="GO:0055085">
    <property type="term" value="P:transmembrane transport"/>
    <property type="evidence" value="ECO:0007669"/>
    <property type="project" value="InterPro"/>
</dbReference>
<reference evidence="8 9" key="1">
    <citation type="submission" date="2019-05" db="EMBL/GenBank/DDBJ databases">
        <authorList>
            <consortium name="Pathogen Informatics"/>
        </authorList>
    </citation>
    <scope>NUCLEOTIDE SEQUENCE [LARGE SCALE GENOMIC DNA]</scope>
    <source>
        <strain evidence="8 9">NCTC11429</strain>
    </source>
</reference>
<keyword evidence="3 5" id="KW-1133">Transmembrane helix</keyword>
<dbReference type="SUPFAM" id="SSF111369">
    <property type="entry name" value="HlyD-like secretion proteins"/>
    <property type="match status" value="3"/>
</dbReference>
<proteinExistence type="predicted"/>
<evidence type="ECO:0000256" key="1">
    <source>
        <dbReference type="ARBA" id="ARBA00004167"/>
    </source>
</evidence>
<comment type="subcellular location">
    <subcellularLocation>
        <location evidence="1">Membrane</location>
        <topology evidence="1">Single-pass membrane protein</topology>
    </subcellularLocation>
</comment>
<evidence type="ECO:0000259" key="7">
    <source>
        <dbReference type="Pfam" id="PF25954"/>
    </source>
</evidence>
<dbReference type="KEGG" id="stha:NCTC11429_01941"/>
<dbReference type="PANTHER" id="PTHR30386:SF26">
    <property type="entry name" value="TRANSPORT PROTEIN COMB"/>
    <property type="match status" value="1"/>
</dbReference>
<dbReference type="InterPro" id="IPR058792">
    <property type="entry name" value="Beta-barrel_RND_2"/>
</dbReference>
<keyword evidence="4 5" id="KW-0472">Membrane</keyword>
<evidence type="ECO:0000313" key="9">
    <source>
        <dbReference type="Proteomes" id="UP000308196"/>
    </source>
</evidence>
<dbReference type="Gene3D" id="2.40.50.100">
    <property type="match status" value="1"/>
</dbReference>
<feature type="transmembrane region" description="Helical" evidence="5">
    <location>
        <begin position="12"/>
        <end position="33"/>
    </location>
</feature>
<evidence type="ECO:0000259" key="6">
    <source>
        <dbReference type="Pfam" id="PF25917"/>
    </source>
</evidence>
<dbReference type="InterPro" id="IPR058625">
    <property type="entry name" value="MdtA-like_BSH"/>
</dbReference>
<dbReference type="InterPro" id="IPR050739">
    <property type="entry name" value="MFP"/>
</dbReference>
<dbReference type="GO" id="GO:0016020">
    <property type="term" value="C:membrane"/>
    <property type="evidence" value="ECO:0007669"/>
    <property type="project" value="UniProtKB-SubCell"/>
</dbReference>
<sequence length="349" mass="38799">MSKKEKIEKAAGFNKLLVVFAIALLLVGIGILINHLMFTSRHVTTNDAQVDQYVTPVASRIPGFVKEVRFEENQYVHRGDTLVILDAGEYQTKVAMASAELRNSQQNAEVIAKNVHVTANNISVQKAKLEAAKVSVWQTEQDYNRYKSLLEADAATRQQYDHAKAAYDMALAQLHTSQEEYNAALLSTSKDKASQLPAKANIDLKKAARDNAALFLSYTVVTAPYDGFVGKRSIQPGQFVKEGQTLVNVVSEEKWINANFRETQIEDLMEGTEVIIQVDAFPKMHFKGKIHSFSPASGSRFSVIPQDNATGNFVKIEQRIPIKIVFLPQQNISKLRAGMNVVVHAVHQS</sequence>
<accession>A0A4U9V5J0</accession>
<evidence type="ECO:0000256" key="5">
    <source>
        <dbReference type="SAM" id="Phobius"/>
    </source>
</evidence>
<dbReference type="RefSeq" id="WP_028071821.1">
    <property type="nucleotide sequence ID" value="NZ_JBPFQZ010000003.1"/>
</dbReference>
<organism evidence="8 9">
    <name type="scientific">Sphingobacterium thalpophilum</name>
    <dbReference type="NCBI Taxonomy" id="259"/>
    <lineage>
        <taxon>Bacteria</taxon>
        <taxon>Pseudomonadati</taxon>
        <taxon>Bacteroidota</taxon>
        <taxon>Sphingobacteriia</taxon>
        <taxon>Sphingobacteriales</taxon>
        <taxon>Sphingobacteriaceae</taxon>
        <taxon>Sphingobacterium</taxon>
    </lineage>
</organism>
<dbReference type="Pfam" id="PF25954">
    <property type="entry name" value="Beta-barrel_RND_2"/>
    <property type="match status" value="1"/>
</dbReference>
<dbReference type="Proteomes" id="UP000308196">
    <property type="component" value="Chromosome"/>
</dbReference>
<dbReference type="Gene3D" id="2.40.30.170">
    <property type="match status" value="1"/>
</dbReference>
<dbReference type="PANTHER" id="PTHR30386">
    <property type="entry name" value="MEMBRANE FUSION SUBUNIT OF EMRAB-TOLC MULTIDRUG EFFLUX PUMP"/>
    <property type="match status" value="1"/>
</dbReference>
<dbReference type="STRING" id="1123265.GCA_000686625_00810"/>
<gene>
    <name evidence="8" type="primary">yiaV_4</name>
    <name evidence="8" type="ORF">NCTC11429_01941</name>
</gene>
<dbReference type="Gene3D" id="1.10.287.470">
    <property type="entry name" value="Helix hairpin bin"/>
    <property type="match status" value="1"/>
</dbReference>
<dbReference type="GeneID" id="78462678"/>
<evidence type="ECO:0000313" key="8">
    <source>
        <dbReference type="EMBL" id="VTR37821.1"/>
    </source>
</evidence>
<evidence type="ECO:0000256" key="2">
    <source>
        <dbReference type="ARBA" id="ARBA00022692"/>
    </source>
</evidence>
<feature type="domain" description="CusB-like beta-barrel" evidence="7">
    <location>
        <begin position="255"/>
        <end position="296"/>
    </location>
</feature>
<feature type="domain" description="Multidrug resistance protein MdtA-like barrel-sandwich hybrid" evidence="6">
    <location>
        <begin position="57"/>
        <end position="250"/>
    </location>
</feature>
<keyword evidence="2 5" id="KW-0812">Transmembrane</keyword>